<comment type="caution">
    <text evidence="2">The sequence shown here is derived from an EMBL/GenBank/DDBJ whole genome shotgun (WGS) entry which is preliminary data.</text>
</comment>
<organism evidence="2 3">
    <name type="scientific">Cloacibacterium normanense</name>
    <dbReference type="NCBI Taxonomy" id="237258"/>
    <lineage>
        <taxon>Bacteria</taxon>
        <taxon>Pseudomonadati</taxon>
        <taxon>Bacteroidota</taxon>
        <taxon>Flavobacteriia</taxon>
        <taxon>Flavobacteriales</taxon>
        <taxon>Weeksellaceae</taxon>
    </lineage>
</organism>
<dbReference type="InterPro" id="IPR036866">
    <property type="entry name" value="RibonucZ/Hydroxyglut_hydro"/>
</dbReference>
<dbReference type="PANTHER" id="PTHR42951:SF17">
    <property type="entry name" value="METALLO-BETA-LACTAMASE DOMAIN-CONTAINING PROTEIN"/>
    <property type="match status" value="1"/>
</dbReference>
<dbReference type="InterPro" id="IPR001279">
    <property type="entry name" value="Metallo-B-lactamas"/>
</dbReference>
<reference evidence="2 3" key="1">
    <citation type="submission" date="2018-02" db="EMBL/GenBank/DDBJ databases">
        <title>Draft genome sequence of bacterial isolates from marine environment.</title>
        <authorList>
            <person name="Singh S.K."/>
            <person name="Hill R."/>
            <person name="Major S."/>
            <person name="Cai H."/>
            <person name="Li Y."/>
        </authorList>
    </citation>
    <scope>NUCLEOTIDE SEQUENCE [LARGE SCALE GENOMIC DNA]</scope>
    <source>
        <strain evidence="2 3">IMET F</strain>
    </source>
</reference>
<accession>A0A2S7I777</accession>
<dbReference type="Proteomes" id="UP000238565">
    <property type="component" value="Unassembled WGS sequence"/>
</dbReference>
<proteinExistence type="predicted"/>
<feature type="domain" description="Metallo-beta-lactamase" evidence="1">
    <location>
        <begin position="19"/>
        <end position="204"/>
    </location>
</feature>
<sequence>MMNLIAKEVYQIPLLFRNSINCYLVEGYVIDSGIKSSFNKIKKNLYGKDLKGHVITHAHPDHQGSSHLLCKTFDIPFICSERDKENAESGEVTSEYPSKNLVERFQMKFWAGTGYTVSKTLRENDYLGSFRVIETPGHSMGHISFFREEDGVLIAGDVATNMNLLTTIPGLHLPPKMFTTNQDLNVKSLQKLSALNPQIICFGHGPILYNKDNIFQKFVEKI</sequence>
<dbReference type="CDD" id="cd07721">
    <property type="entry name" value="yflN-like_MBL-fold"/>
    <property type="match status" value="1"/>
</dbReference>
<dbReference type="PANTHER" id="PTHR42951">
    <property type="entry name" value="METALLO-BETA-LACTAMASE DOMAIN-CONTAINING"/>
    <property type="match status" value="1"/>
</dbReference>
<evidence type="ECO:0000313" key="2">
    <source>
        <dbReference type="EMBL" id="PPZ92427.1"/>
    </source>
</evidence>
<dbReference type="GO" id="GO:0016787">
    <property type="term" value="F:hydrolase activity"/>
    <property type="evidence" value="ECO:0007669"/>
    <property type="project" value="UniProtKB-KW"/>
</dbReference>
<dbReference type="SMART" id="SM00849">
    <property type="entry name" value="Lactamase_B"/>
    <property type="match status" value="1"/>
</dbReference>
<dbReference type="EMBL" id="PTPZ01000002">
    <property type="protein sequence ID" value="PPZ92427.1"/>
    <property type="molecule type" value="Genomic_DNA"/>
</dbReference>
<keyword evidence="2" id="KW-0378">Hydrolase</keyword>
<evidence type="ECO:0000259" key="1">
    <source>
        <dbReference type="SMART" id="SM00849"/>
    </source>
</evidence>
<dbReference type="SUPFAM" id="SSF56281">
    <property type="entry name" value="Metallo-hydrolase/oxidoreductase"/>
    <property type="match status" value="1"/>
</dbReference>
<dbReference type="AlphaFoldDB" id="A0A2S7I777"/>
<protein>
    <submittedName>
        <fullName evidence="2">MBL fold metallo-hydrolase</fullName>
    </submittedName>
</protein>
<gene>
    <name evidence="2" type="ORF">C3729_04420</name>
</gene>
<dbReference type="Gene3D" id="3.60.15.10">
    <property type="entry name" value="Ribonuclease Z/Hydroxyacylglutathione hydrolase-like"/>
    <property type="match status" value="1"/>
</dbReference>
<dbReference type="Pfam" id="PF00753">
    <property type="entry name" value="Lactamase_B"/>
    <property type="match status" value="1"/>
</dbReference>
<evidence type="ECO:0000313" key="3">
    <source>
        <dbReference type="Proteomes" id="UP000238565"/>
    </source>
</evidence>
<name>A0A2S7I777_9FLAO</name>
<dbReference type="InterPro" id="IPR050855">
    <property type="entry name" value="NDM-1-like"/>
</dbReference>